<evidence type="ECO:0000256" key="1">
    <source>
        <dbReference type="SAM" id="Phobius"/>
    </source>
</evidence>
<feature type="transmembrane region" description="Helical" evidence="1">
    <location>
        <begin position="28"/>
        <end position="46"/>
    </location>
</feature>
<keyword evidence="1" id="KW-0472">Membrane</keyword>
<dbReference type="PANTHER" id="PTHR46038">
    <property type="entry name" value="EXPRESSED PROTEIN-RELATED"/>
    <property type="match status" value="1"/>
</dbReference>
<feature type="domain" description="Nucleotide-diphospho-sugar transferase" evidence="2">
    <location>
        <begin position="142"/>
        <end position="273"/>
    </location>
</feature>
<protein>
    <recommendedName>
        <fullName evidence="2">Nucleotide-diphospho-sugar transferase domain-containing protein</fullName>
    </recommendedName>
</protein>
<evidence type="ECO:0000313" key="4">
    <source>
        <dbReference type="Proteomes" id="UP001642260"/>
    </source>
</evidence>
<dbReference type="InterPro" id="IPR044821">
    <property type="entry name" value="At1g28695/At4g15970-like"/>
</dbReference>
<sequence>MVNSGGGGLESQPLKRMLPQLQTMWTEFKWIVTLFVLTVFMSLVLYHSGSLAQPMLSQVPNSLAFVQPPIEAKHEMSYTDTIDAEDRRNLARILEEASMNDTKTVIVTLMNQAWAEPNSTFDLFLEGFRIGDGTERLLRHVVVDMDTLWLRDPFPRLDMDVDFQVACDFFFNGNFTDRHNAANGGFKMVMANQRTIDFYNYWYESRLRFRGRNEQDVLNWIKGDQYVKKLELTMRFIDTTNVGNFCQRNWDITKVCVMHGNCCIGLGNKIRDLRQVIEDWKNYFKIAASSRPMKQTSLQLQAKCRELKWVVSLFVLTFLSLVVYHFTSLVQPQPLPLPQISSFYSFVPPLIAAKQNSNNTDNFETQDGKNLERILREASTAEKTVIVTMMNQAYADLNSTFDVFLEGFFVGNGTEKLLRHVLVVCLDEKSYSHCVEVFPNRCFLLRTTGTDFSGERLFMVGGYHEMMWRQTEFLGSLLKLGYNFLYTDMDTVWLRDPFPRLIPDVDFQIACDRFNGNSSDIRNYANGGFKFVVANHRTIEFYKYWYESRLRYPGNNVQDVINKIKGNQYLTKIGLKMRFIDTTHVGNFCQQNWNITKVCVMHGNCCIGQDNKLKDLRQVLEDWNTYYIIGNRTIEFRQPMNCWRSQRRRYSKKLG</sequence>
<feature type="transmembrane region" description="Helical" evidence="1">
    <location>
        <begin position="307"/>
        <end position="326"/>
    </location>
</feature>
<reference evidence="3 4" key="1">
    <citation type="submission" date="2022-03" db="EMBL/GenBank/DDBJ databases">
        <authorList>
            <person name="Macdonald S."/>
            <person name="Ahmed S."/>
            <person name="Newling K."/>
        </authorList>
    </citation>
    <scope>NUCLEOTIDE SEQUENCE [LARGE SCALE GENOMIC DNA]</scope>
</reference>
<dbReference type="PANTHER" id="PTHR46038:SF13">
    <property type="entry name" value="GLYCOSYLTRANSFERASE"/>
    <property type="match status" value="1"/>
</dbReference>
<keyword evidence="1" id="KW-1133">Transmembrane helix</keyword>
<proteinExistence type="predicted"/>
<dbReference type="InterPro" id="IPR005069">
    <property type="entry name" value="Nucl-diP-sugar_transferase"/>
</dbReference>
<evidence type="ECO:0000259" key="2">
    <source>
        <dbReference type="Pfam" id="PF03407"/>
    </source>
</evidence>
<gene>
    <name evidence="3" type="ORF">ERUC_LOCUS37701</name>
</gene>
<comment type="caution">
    <text evidence="3">The sequence shown here is derived from an EMBL/GenBank/DDBJ whole genome shotgun (WGS) entry which is preliminary data.</text>
</comment>
<keyword evidence="4" id="KW-1185">Reference proteome</keyword>
<dbReference type="AlphaFoldDB" id="A0ABC8LP83"/>
<organism evidence="3 4">
    <name type="scientific">Eruca vesicaria subsp. sativa</name>
    <name type="common">Garden rocket</name>
    <name type="synonym">Eruca sativa</name>
    <dbReference type="NCBI Taxonomy" id="29727"/>
    <lineage>
        <taxon>Eukaryota</taxon>
        <taxon>Viridiplantae</taxon>
        <taxon>Streptophyta</taxon>
        <taxon>Embryophyta</taxon>
        <taxon>Tracheophyta</taxon>
        <taxon>Spermatophyta</taxon>
        <taxon>Magnoliopsida</taxon>
        <taxon>eudicotyledons</taxon>
        <taxon>Gunneridae</taxon>
        <taxon>Pentapetalae</taxon>
        <taxon>rosids</taxon>
        <taxon>malvids</taxon>
        <taxon>Brassicales</taxon>
        <taxon>Brassicaceae</taxon>
        <taxon>Brassiceae</taxon>
        <taxon>Eruca</taxon>
    </lineage>
</organism>
<evidence type="ECO:0000313" key="3">
    <source>
        <dbReference type="EMBL" id="CAH8385218.1"/>
    </source>
</evidence>
<keyword evidence="1" id="KW-0812">Transmembrane</keyword>
<dbReference type="Proteomes" id="UP001642260">
    <property type="component" value="Unassembled WGS sequence"/>
</dbReference>
<dbReference type="Pfam" id="PF03407">
    <property type="entry name" value="Nucleotid_trans"/>
    <property type="match status" value="2"/>
</dbReference>
<dbReference type="EMBL" id="CAKOAT010655154">
    <property type="protein sequence ID" value="CAH8385218.1"/>
    <property type="molecule type" value="Genomic_DNA"/>
</dbReference>
<accession>A0ABC8LP83</accession>
<feature type="domain" description="Nucleotide-diphospho-sugar transferase" evidence="2">
    <location>
        <begin position="417"/>
        <end position="616"/>
    </location>
</feature>
<name>A0ABC8LP83_ERUVS</name>